<evidence type="ECO:0000256" key="1">
    <source>
        <dbReference type="SAM" id="SignalP"/>
    </source>
</evidence>
<accession>L7J7H0</accession>
<proteinExistence type="predicted"/>
<evidence type="ECO:0000313" key="2">
    <source>
        <dbReference type="EMBL" id="ELQ64186.1"/>
    </source>
</evidence>
<sequence>MLSLFQLSLALLAATQLAAAQAPTTKVAAELSRRDNGCALSGVVNGQCGRFYSGAGCNDMITQINPGRECPAAACKGKCHSFPNGIRSVKAAGDGTRGTDCELYEDENCETKWAMGRTGNSIFKQKCHTASNDRVAKSVKCWFAC</sequence>
<gene>
    <name evidence="2" type="ORF">OOW_P131scaffold00750g2</name>
</gene>
<feature type="chain" id="PRO_5003978205" evidence="1">
    <location>
        <begin position="21"/>
        <end position="145"/>
    </location>
</feature>
<protein>
    <submittedName>
        <fullName evidence="2">Uncharacterized protein</fullName>
    </submittedName>
</protein>
<name>L7J7H0_PYRO1</name>
<keyword evidence="1" id="KW-0732">Signal</keyword>
<dbReference type="EMBL" id="JH794687">
    <property type="protein sequence ID" value="ELQ64186.1"/>
    <property type="molecule type" value="Genomic_DNA"/>
</dbReference>
<feature type="signal peptide" evidence="1">
    <location>
        <begin position="1"/>
        <end position="20"/>
    </location>
</feature>
<organism>
    <name type="scientific">Pyricularia oryzae (strain P131)</name>
    <name type="common">Rice blast fungus</name>
    <name type="synonym">Magnaporthe oryzae</name>
    <dbReference type="NCBI Taxonomy" id="1143193"/>
    <lineage>
        <taxon>Eukaryota</taxon>
        <taxon>Fungi</taxon>
        <taxon>Dikarya</taxon>
        <taxon>Ascomycota</taxon>
        <taxon>Pezizomycotina</taxon>
        <taxon>Sordariomycetes</taxon>
        <taxon>Sordariomycetidae</taxon>
        <taxon>Magnaporthales</taxon>
        <taxon>Pyriculariaceae</taxon>
        <taxon>Pyricularia</taxon>
    </lineage>
</organism>
<dbReference type="AlphaFoldDB" id="L7J7H0"/>
<reference evidence="2" key="1">
    <citation type="journal article" date="2012" name="PLoS Genet.">
        <title>Comparative analysis of the genomes of two field isolates of the rice blast fungus Magnaporthe oryzae.</title>
        <authorList>
            <person name="Xue M."/>
            <person name="Yang J."/>
            <person name="Li Z."/>
            <person name="Hu S."/>
            <person name="Yao N."/>
            <person name="Dean R.A."/>
            <person name="Zhao W."/>
            <person name="Shen M."/>
            <person name="Zhang H."/>
            <person name="Li C."/>
            <person name="Liu L."/>
            <person name="Cao L."/>
            <person name="Xu X."/>
            <person name="Xing Y."/>
            <person name="Hsiang T."/>
            <person name="Zhang Z."/>
            <person name="Xu J.R."/>
            <person name="Peng Y.L."/>
        </authorList>
    </citation>
    <scope>NUCLEOTIDE SEQUENCE [LARGE SCALE GENOMIC DNA]</scope>
    <source>
        <strain evidence="2">P131</strain>
    </source>
</reference>